<dbReference type="InterPro" id="IPR014756">
    <property type="entry name" value="Ig_E-set"/>
</dbReference>
<dbReference type="InterPro" id="IPR002909">
    <property type="entry name" value="IPT_dom"/>
</dbReference>
<dbReference type="InterPro" id="IPR046338">
    <property type="entry name" value="GAIN_dom_sf"/>
</dbReference>
<dbReference type="InterPro" id="IPR002859">
    <property type="entry name" value="PKD/REJ-like"/>
</dbReference>
<dbReference type="SMART" id="SM00303">
    <property type="entry name" value="GPS"/>
    <property type="match status" value="1"/>
</dbReference>
<dbReference type="InterPro" id="IPR000203">
    <property type="entry name" value="GPS"/>
</dbReference>
<evidence type="ECO:0000313" key="12">
    <source>
        <dbReference type="Proteomes" id="UP000007797"/>
    </source>
</evidence>
<dbReference type="InterPro" id="IPR029044">
    <property type="entry name" value="Nucleotide-diphossugar_trans"/>
</dbReference>
<keyword evidence="9" id="KW-0732">Signal</keyword>
<keyword evidence="2" id="KW-0808">Transferase</keyword>
<dbReference type="Pfam" id="PF02010">
    <property type="entry name" value="REJ"/>
    <property type="match status" value="1"/>
</dbReference>
<feature type="compositionally biased region" description="Basic and acidic residues" evidence="7">
    <location>
        <begin position="1907"/>
        <end position="1920"/>
    </location>
</feature>
<dbReference type="KEGG" id="dfa:DFA_01467"/>
<evidence type="ECO:0000259" key="10">
    <source>
        <dbReference type="PROSITE" id="PS50221"/>
    </source>
</evidence>
<dbReference type="Gene3D" id="2.60.220.50">
    <property type="match status" value="1"/>
</dbReference>
<evidence type="ECO:0000256" key="4">
    <source>
        <dbReference type="ARBA" id="ARBA00022989"/>
    </source>
</evidence>
<feature type="transmembrane region" description="Helical" evidence="8">
    <location>
        <begin position="1875"/>
        <end position="1900"/>
    </location>
</feature>
<dbReference type="GO" id="GO:0016757">
    <property type="term" value="F:glycosyltransferase activity"/>
    <property type="evidence" value="ECO:0007669"/>
    <property type="project" value="UniProtKB-KW"/>
</dbReference>
<dbReference type="SMART" id="SM00429">
    <property type="entry name" value="IPT"/>
    <property type="match status" value="1"/>
</dbReference>
<dbReference type="GeneID" id="14873132"/>
<name>F4PT05_CACFS</name>
<evidence type="ECO:0000256" key="9">
    <source>
        <dbReference type="SAM" id="SignalP"/>
    </source>
</evidence>
<dbReference type="InterPro" id="IPR001173">
    <property type="entry name" value="Glyco_trans_2-like"/>
</dbReference>
<dbReference type="CDD" id="cd00102">
    <property type="entry name" value="IPT"/>
    <property type="match status" value="1"/>
</dbReference>
<gene>
    <name evidence="11" type="primary">pgtD</name>
    <name evidence="11" type="ORF">DFA_01467</name>
</gene>
<dbReference type="Gene3D" id="2.60.40.10">
    <property type="entry name" value="Immunoglobulins"/>
    <property type="match status" value="2"/>
</dbReference>
<dbReference type="Proteomes" id="UP000007797">
    <property type="component" value="Unassembled WGS sequence"/>
</dbReference>
<dbReference type="SUPFAM" id="SSF81296">
    <property type="entry name" value="E set domains"/>
    <property type="match status" value="1"/>
</dbReference>
<evidence type="ECO:0000313" key="11">
    <source>
        <dbReference type="EMBL" id="EGG21581.1"/>
    </source>
</evidence>
<keyword evidence="12" id="KW-1185">Reference proteome</keyword>
<dbReference type="RefSeq" id="XP_004359431.1">
    <property type="nucleotide sequence ID" value="XM_004359374.1"/>
</dbReference>
<dbReference type="Pfam" id="PF13439">
    <property type="entry name" value="Glyco_transf_4"/>
    <property type="match status" value="1"/>
</dbReference>
<dbReference type="Gene3D" id="3.90.550.10">
    <property type="entry name" value="Spore Coat Polysaccharide Biosynthesis Protein SpsA, Chain A"/>
    <property type="match status" value="1"/>
</dbReference>
<keyword evidence="6" id="KW-1015">Disulfide bond</keyword>
<proteinExistence type="predicted"/>
<dbReference type="PROSITE" id="PS50221">
    <property type="entry name" value="GAIN_B"/>
    <property type="match status" value="1"/>
</dbReference>
<keyword evidence="4 8" id="KW-1133">Transmembrane helix</keyword>
<dbReference type="Pfam" id="PF01825">
    <property type="entry name" value="GPS"/>
    <property type="match status" value="1"/>
</dbReference>
<dbReference type="SUPFAM" id="SSF53756">
    <property type="entry name" value="UDP-Glycosyltransferase/glycogen phosphorylase"/>
    <property type="match status" value="1"/>
</dbReference>
<keyword evidence="5 8" id="KW-0472">Membrane</keyword>
<reference evidence="12" key="1">
    <citation type="journal article" date="2011" name="Genome Res.">
        <title>Phylogeny-wide analysis of social amoeba genomes highlights ancient origins for complex intercellular communication.</title>
        <authorList>
            <person name="Heidel A.J."/>
            <person name="Lawal H.M."/>
            <person name="Felder M."/>
            <person name="Schilde C."/>
            <person name="Helps N.R."/>
            <person name="Tunggal B."/>
            <person name="Rivero F."/>
            <person name="John U."/>
            <person name="Schleicher M."/>
            <person name="Eichinger L."/>
            <person name="Platzer M."/>
            <person name="Noegel A.A."/>
            <person name="Schaap P."/>
            <person name="Gloeckner G."/>
        </authorList>
    </citation>
    <scope>NUCLEOTIDE SEQUENCE [LARGE SCALE GENOMIC DNA]</scope>
    <source>
        <strain evidence="12">SH3</strain>
    </source>
</reference>
<dbReference type="PANTHER" id="PTHR22916">
    <property type="entry name" value="GLYCOSYLTRANSFERASE"/>
    <property type="match status" value="1"/>
</dbReference>
<organism evidence="11 12">
    <name type="scientific">Cavenderia fasciculata</name>
    <name type="common">Slime mold</name>
    <name type="synonym">Dictyostelium fasciculatum</name>
    <dbReference type="NCBI Taxonomy" id="261658"/>
    <lineage>
        <taxon>Eukaryota</taxon>
        <taxon>Amoebozoa</taxon>
        <taxon>Evosea</taxon>
        <taxon>Eumycetozoa</taxon>
        <taxon>Dictyostelia</taxon>
        <taxon>Acytosteliales</taxon>
        <taxon>Cavenderiaceae</taxon>
        <taxon>Cavenderia</taxon>
    </lineage>
</organism>
<dbReference type="Pfam" id="PF01833">
    <property type="entry name" value="TIG"/>
    <property type="match status" value="1"/>
</dbReference>
<feature type="compositionally biased region" description="Acidic residues" evidence="7">
    <location>
        <begin position="2063"/>
        <end position="2078"/>
    </location>
</feature>
<dbReference type="EMBL" id="GL883010">
    <property type="protein sequence ID" value="EGG21581.1"/>
    <property type="molecule type" value="Genomic_DNA"/>
</dbReference>
<dbReference type="InterPro" id="IPR013783">
    <property type="entry name" value="Ig-like_fold"/>
</dbReference>
<dbReference type="CDD" id="cd00761">
    <property type="entry name" value="Glyco_tranf_GTA_type"/>
    <property type="match status" value="1"/>
</dbReference>
<evidence type="ECO:0000256" key="8">
    <source>
        <dbReference type="SAM" id="Phobius"/>
    </source>
</evidence>
<evidence type="ECO:0000256" key="5">
    <source>
        <dbReference type="ARBA" id="ARBA00023136"/>
    </source>
</evidence>
<dbReference type="InterPro" id="IPR057244">
    <property type="entry name" value="GAIN_B"/>
</dbReference>
<dbReference type="InterPro" id="IPR001296">
    <property type="entry name" value="Glyco_trans_1"/>
</dbReference>
<dbReference type="Pfam" id="PF00535">
    <property type="entry name" value="Glycos_transf_2"/>
    <property type="match status" value="1"/>
</dbReference>
<evidence type="ECO:0000256" key="3">
    <source>
        <dbReference type="ARBA" id="ARBA00022692"/>
    </source>
</evidence>
<keyword evidence="3 8" id="KW-0812">Transmembrane</keyword>
<evidence type="ECO:0000256" key="6">
    <source>
        <dbReference type="ARBA" id="ARBA00023157"/>
    </source>
</evidence>
<dbReference type="InterPro" id="IPR028098">
    <property type="entry name" value="Glyco_trans_4-like_N"/>
</dbReference>
<protein>
    <submittedName>
        <fullName evidence="11">IPT/TIG domain-containing protein</fullName>
    </submittedName>
</protein>
<keyword evidence="2" id="KW-0328">Glycosyltransferase</keyword>
<evidence type="ECO:0000256" key="7">
    <source>
        <dbReference type="SAM" id="MobiDB-lite"/>
    </source>
</evidence>
<feature type="region of interest" description="Disordered" evidence="7">
    <location>
        <begin position="2047"/>
        <end position="2084"/>
    </location>
</feature>
<feature type="region of interest" description="Disordered" evidence="7">
    <location>
        <begin position="1904"/>
        <end position="1940"/>
    </location>
</feature>
<evidence type="ECO:0000256" key="1">
    <source>
        <dbReference type="ARBA" id="ARBA00004370"/>
    </source>
</evidence>
<accession>F4PT05</accession>
<dbReference type="SUPFAM" id="SSF53448">
    <property type="entry name" value="Nucleotide-diphospho-sugar transferases"/>
    <property type="match status" value="1"/>
</dbReference>
<dbReference type="Pfam" id="PF00534">
    <property type="entry name" value="Glycos_transf_1"/>
    <property type="match status" value="1"/>
</dbReference>
<comment type="subcellular location">
    <subcellularLocation>
        <location evidence="1">Membrane</location>
    </subcellularLocation>
</comment>
<dbReference type="PANTHER" id="PTHR22916:SF30">
    <property type="entry name" value="IPT_TIG DOMAIN-CONTAINING PROTEIN"/>
    <property type="match status" value="1"/>
</dbReference>
<dbReference type="GO" id="GO:0016020">
    <property type="term" value="C:membrane"/>
    <property type="evidence" value="ECO:0007669"/>
    <property type="project" value="UniProtKB-SubCell"/>
</dbReference>
<sequence>MIKLLFIFILLVNVFQYTQSIDFPSNSKYGIFLNTTNQNDDIKSLTREYENMIKDLHNSNNNNIIEYEKSLKDIIKQLDKIQYPLNNHTTNELDWINFNNNNINVPKKSLNIAIVVSSFEGIYSTSGIGTLYSILADYLVSLGHQVTVIYTRDETTEKMSFYEWKQHLKLNRKIELVNLPPLSVPITNTPHIRKSYQVYHYLKNNPPFDVVHLHDFEGLGYYSLAAKKSGLFFSETKFITGIHGPSAWVIESNTKSSPALESELEVDYIERRSVEWSDVIWAPSTYMINWMIQHNWDFGRKSFNQDMYLMPFLPRTSSIDSKIEDDSSSSPIKELVFFGRLESRKGIVLFCDALDLLFTGDKKSVPKVSVTFLGRSSTINDQDSLVYLKGRASKWASYTKVSYLLDKSSGEAIQYLKEKSNRLAVIPSLEDNSPYTLYECLYDRIPFIASATPSILPLIKESDRDQVTFDTKSYQLLRTLLQTIKKGVIVARPTFTPTESTQAWSAFYPSIFAAAEKKQHSVIVSPSSSTTTTPLVSICITHYNRPHYLAQAIESIENQSYKNYEVILVDDGSNSTEAIDYLKKLEPQFRQKGWKIIRTPNRYLGAARNTAAKESSGVWLYFLDDDNYAYPDAIESYVKVALNTNADVVTAPHSIITSSAVPSKELITKQWVPLGPSIVVGVFRNCFGDANFFIKRKSFERIGGFTEEYGVGLEDHELLSKLAINGFKQSIVTEPLLYYRIHDLVNQMVFKTNTKMNQMRYIRPYSQLFQGDNKPLINLLARKVVSHAVAEQFCNITLSSVSPSTGPMTGGTTITISGSGFLDCSITRVQVGPGTCAGLTVLSARQMTCRTSPNQASTPLDVSVYTSNGGHFTLFSAFTYTALGAPVAQECALDPTGTSISCRFDPQTKKNAGSCASFFSADTTVTFGTNPTCQWSDGFTLTITLGTSSTISVGDAISIRAGSITSLGGEPNNQQTIELIGGEPVPPVASINAPSVVGPCNVVELDGSRSAGGGGRQLDFVWSVVSAPDHMKQLTQILSDAKGSKVVLPNNTLTIGSTYEFALKVTNWLGKSDKTSVTISKVFNDVITVNIFGPSQIRIPSIPISLEGVASANGCSGNQNSNFVYQWRVTPDLLVPVNLNGRSLFVPVNAWRSGENYTFTLSATAGDSTGEDTVNVSINKRNILAKISGGDRTFAKGEMITLDASSSVDPDNSEGSDSSITYSYKWVCTVSEQTVGNCPLESLSEPIISFNSSEWDAGKYVISVEVIPSDNIRRSGVAITWIQLTNFDFIDVTIDKSTIPDHIDPGAKLVLLSVLHNNPIPIERLSFLWSVLEGDLSIDQPYSTPVTGRNLAIKSGALAPNTLYTFQVVVEDKTTKVQGEATVSFRTEARPSGGKINCYTKKGGVMDKYTFDLGRSWAAATGISGYSFRYRTKDSNEEIPLCEKSVSNRLTTHLPPGELVIIGYVMSGTGVASSSTCDVVVEAPSHDQNEKVLDFVSNIIKSKDTNFFELGTSLKIANSVVEPPSGKALSSGQVAQKVASIKASALVTIEKLTKDLSRNDGVDKLLDQADYSTESSENVPLLTPDESPAPAASGSLVITSEGLTSVVDILVSTTEESSRLSPDYLRRSSKILRGITFHMIENPVYPRGIYGSVEVVSNIAKQLLNQIPHIDPKYRSTAGNVSFAIEECASNIASAVLYRQTAGEDATTISRNGVSITTYKHELEALHKKGGFMSGMDGEPIFSFKRGIFKNAVAGSNKTDEVSAKYVVLPGNTHYFAKHSLGKFAGNNVFSLEFTQQDGQKLNVSNLVEPIVIDAGKYSKSSEYKCVWWDEKKSDWSDKGCKTERDGETVLCKCNHLTQFALLQGIQHGSNLTRIFIIVGSVVGGVVAASALVAGVVIGVRRRKRRAAADNKDDKKDQPNKKKKIDPAAAKTNNKKDKSFGNENEEEYIYNEFKEVYEMAKQKEVQSLQKKNGICIPSPVSTLAAVSNQPTPVESSPSQYGPYIENHSQAASTIQKAWRKRTQSRSLEKELEVEQILDNIDELLADQTSDPFEANQYHYDADPNVDYDDISSSDDDDQNSGVQA</sequence>
<feature type="domain" description="GAIN-B" evidence="10">
    <location>
        <begin position="1705"/>
        <end position="1870"/>
    </location>
</feature>
<dbReference type="OMA" id="GDANFFI"/>
<dbReference type="STRING" id="1054147.F4PT05"/>
<dbReference type="OrthoDB" id="19274at2759"/>
<dbReference type="Gene3D" id="3.40.50.2000">
    <property type="entry name" value="Glycogen Phosphorylase B"/>
    <property type="match status" value="2"/>
</dbReference>
<feature type="signal peptide" evidence="9">
    <location>
        <begin position="1"/>
        <end position="20"/>
    </location>
</feature>
<evidence type="ECO:0000256" key="2">
    <source>
        <dbReference type="ARBA" id="ARBA00022676"/>
    </source>
</evidence>
<feature type="chain" id="PRO_5003319564" evidence="9">
    <location>
        <begin position="21"/>
        <end position="2084"/>
    </location>
</feature>